<dbReference type="InterPro" id="IPR017853">
    <property type="entry name" value="GH"/>
</dbReference>
<dbReference type="CDD" id="cd11313">
    <property type="entry name" value="AmyAc_arch_bac_AmyA"/>
    <property type="match status" value="1"/>
</dbReference>
<proteinExistence type="predicted"/>
<reference evidence="3" key="1">
    <citation type="submission" date="2020-01" db="EMBL/GenBank/DDBJ databases">
        <authorList>
            <person name="Seo Y.L."/>
        </authorList>
    </citation>
    <scope>NUCLEOTIDE SEQUENCE</scope>
    <source>
        <strain evidence="3">R11</strain>
    </source>
</reference>
<keyword evidence="1" id="KW-0732">Signal</keyword>
<dbReference type="Gene3D" id="2.60.40.1180">
    <property type="entry name" value="Golgi alpha-mannosidase II"/>
    <property type="match status" value="1"/>
</dbReference>
<dbReference type="InterPro" id="IPR013780">
    <property type="entry name" value="Glyco_hydro_b"/>
</dbReference>
<gene>
    <name evidence="3" type="ORF">GSY63_22285</name>
</gene>
<comment type="caution">
    <text evidence="3">The sequence shown here is derived from an EMBL/GenBank/DDBJ whole genome shotgun (WGS) entry which is preliminary data.</text>
</comment>
<evidence type="ECO:0000313" key="4">
    <source>
        <dbReference type="Proteomes" id="UP000638732"/>
    </source>
</evidence>
<sequence>MKMIIRIARFKILSLMLLLVTAGTLMSCSKGGHDTPTPVTPVKPPPTDGYKDPAAYGTPFTGVPDTKDIIMYEVNIRAFSKDANFKGVLSRLDSIKALGVNVIWLMPIYPVGQVNAVKPLGSPYAVKDYNAVNPDFGTLDDLRNIVSEAHKRNMSVILDWVADHTSPDNAWTANKSWYQQNASGALIPPPGTNYADVVALNYNSSEMRTAMIRAMKYWVLTANVDGYRCDYADPIPTDFWKQSLDTLKKFTDRKLIFLSEGSKQEQFTAGFQMNYGFSFYSTLKDIFAGKQAPSNLFTTNTAENNTLAAGGAKLRYSTNHDVTLSDGSTVDIYNGKQGALAAFVLAAYMNGVPLIYDGQEVGSSKEINYFANDPIDWITNPDMVAEYKKIIAFRTGSEAVKSGTMTVYNNADIIAFEKKSGTDDVLILVNARNSVINFSIPTNLQNTSWTNGLTKTDLTLTDQYTFQPYGYLVLKKK</sequence>
<feature type="signal peptide" evidence="1">
    <location>
        <begin position="1"/>
        <end position="27"/>
    </location>
</feature>
<dbReference type="Proteomes" id="UP000638732">
    <property type="component" value="Unassembled WGS sequence"/>
</dbReference>
<accession>A0A965ZJ56</accession>
<dbReference type="SMART" id="SM00642">
    <property type="entry name" value="Aamy"/>
    <property type="match status" value="1"/>
</dbReference>
<dbReference type="SUPFAM" id="SSF51011">
    <property type="entry name" value="Glycosyl hydrolase domain"/>
    <property type="match status" value="1"/>
</dbReference>
<dbReference type="Pfam" id="PF00128">
    <property type="entry name" value="Alpha-amylase"/>
    <property type="match status" value="2"/>
</dbReference>
<dbReference type="GO" id="GO:0005975">
    <property type="term" value="P:carbohydrate metabolic process"/>
    <property type="evidence" value="ECO:0007669"/>
    <property type="project" value="InterPro"/>
</dbReference>
<dbReference type="Gene3D" id="3.20.20.80">
    <property type="entry name" value="Glycosidases"/>
    <property type="match status" value="1"/>
</dbReference>
<evidence type="ECO:0000256" key="1">
    <source>
        <dbReference type="SAM" id="SignalP"/>
    </source>
</evidence>
<name>A0A965ZJ56_9SPHI</name>
<dbReference type="SUPFAM" id="SSF51445">
    <property type="entry name" value="(Trans)glycosidases"/>
    <property type="match status" value="1"/>
</dbReference>
<dbReference type="EMBL" id="WWEO01000045">
    <property type="protein sequence ID" value="NCD72108.1"/>
    <property type="molecule type" value="Genomic_DNA"/>
</dbReference>
<dbReference type="InterPro" id="IPR006047">
    <property type="entry name" value="GH13_cat_dom"/>
</dbReference>
<dbReference type="AlphaFoldDB" id="A0A965ZJ56"/>
<evidence type="ECO:0000259" key="2">
    <source>
        <dbReference type="SMART" id="SM00642"/>
    </source>
</evidence>
<organism evidence="3 4">
    <name type="scientific">Mucilaginibacter agri</name>
    <dbReference type="NCBI Taxonomy" id="2695265"/>
    <lineage>
        <taxon>Bacteria</taxon>
        <taxon>Pseudomonadati</taxon>
        <taxon>Bacteroidota</taxon>
        <taxon>Sphingobacteriia</taxon>
        <taxon>Sphingobacteriales</taxon>
        <taxon>Sphingobacteriaceae</taxon>
        <taxon>Mucilaginibacter</taxon>
    </lineage>
</organism>
<feature type="chain" id="PRO_5037397527" evidence="1">
    <location>
        <begin position="28"/>
        <end position="477"/>
    </location>
</feature>
<keyword evidence="4" id="KW-1185">Reference proteome</keyword>
<evidence type="ECO:0000313" key="3">
    <source>
        <dbReference type="EMBL" id="NCD72108.1"/>
    </source>
</evidence>
<feature type="domain" description="Glycosyl hydrolase family 13 catalytic" evidence="2">
    <location>
        <begin position="73"/>
        <end position="394"/>
    </location>
</feature>
<dbReference type="PANTHER" id="PTHR47786:SF2">
    <property type="entry name" value="GLYCOSYL HYDROLASE FAMILY 13 CATALYTIC DOMAIN-CONTAINING PROTEIN"/>
    <property type="match status" value="1"/>
</dbReference>
<dbReference type="PANTHER" id="PTHR47786">
    <property type="entry name" value="ALPHA-1,4-GLUCAN:MALTOSE-1-PHOSPHATE MALTOSYLTRANSFERASE"/>
    <property type="match status" value="1"/>
</dbReference>
<dbReference type="PROSITE" id="PS51257">
    <property type="entry name" value="PROKAR_LIPOPROTEIN"/>
    <property type="match status" value="1"/>
</dbReference>
<protein>
    <submittedName>
        <fullName evidence="3">Alpha-amylase</fullName>
    </submittedName>
</protein>
<reference evidence="3" key="2">
    <citation type="submission" date="2020-10" db="EMBL/GenBank/DDBJ databases">
        <title>Mucilaginibacter sp. nov., isolated from soil.</title>
        <authorList>
            <person name="Jeon C.O."/>
        </authorList>
    </citation>
    <scope>NUCLEOTIDE SEQUENCE</scope>
    <source>
        <strain evidence="3">R11</strain>
    </source>
</reference>